<dbReference type="SUPFAM" id="SSF48726">
    <property type="entry name" value="Immunoglobulin"/>
    <property type="match status" value="2"/>
</dbReference>
<accession>A0AAW0H8S9</accession>
<dbReference type="GO" id="GO:0009897">
    <property type="term" value="C:external side of plasma membrane"/>
    <property type="evidence" value="ECO:0007669"/>
    <property type="project" value="TreeGrafter"/>
</dbReference>
<evidence type="ECO:0000256" key="5">
    <source>
        <dbReference type="ARBA" id="ARBA00022692"/>
    </source>
</evidence>
<dbReference type="GO" id="GO:0005615">
    <property type="term" value="C:extracellular space"/>
    <property type="evidence" value="ECO:0007669"/>
    <property type="project" value="TreeGrafter"/>
</dbReference>
<comment type="subcellular location">
    <subcellularLocation>
        <location evidence="2">Membrane</location>
        <topology evidence="2">Single-pass type I membrane protein</topology>
    </subcellularLocation>
</comment>
<dbReference type="EMBL" id="JBBHLL010000776">
    <property type="protein sequence ID" value="KAK7797783.1"/>
    <property type="molecule type" value="Genomic_DNA"/>
</dbReference>
<dbReference type="GO" id="GO:0006955">
    <property type="term" value="P:immune response"/>
    <property type="evidence" value="ECO:0007669"/>
    <property type="project" value="TreeGrafter"/>
</dbReference>
<dbReference type="FunFam" id="3.30.500.10:FF:000001">
    <property type="entry name" value="H-2 class I histocompatibility antigen, alpha chain"/>
    <property type="match status" value="1"/>
</dbReference>
<reference evidence="13 14" key="1">
    <citation type="journal article" date="2023" name="bioRxiv">
        <title>Conserved and derived expression patterns and positive selection on dental genes reveal complex evolutionary context of ever-growing rodent molars.</title>
        <authorList>
            <person name="Calamari Z.T."/>
            <person name="Song A."/>
            <person name="Cohen E."/>
            <person name="Akter M."/>
            <person name="Roy R.D."/>
            <person name="Hallikas O."/>
            <person name="Christensen M.M."/>
            <person name="Li P."/>
            <person name="Marangoni P."/>
            <person name="Jernvall J."/>
            <person name="Klein O.D."/>
        </authorList>
    </citation>
    <scope>NUCLEOTIDE SEQUENCE [LARGE SCALE GENOMIC DNA]</scope>
    <source>
        <strain evidence="13">V071</strain>
    </source>
</reference>
<dbReference type="SMART" id="SM00407">
    <property type="entry name" value="IGc1"/>
    <property type="match status" value="2"/>
</dbReference>
<dbReference type="InterPro" id="IPR011162">
    <property type="entry name" value="MHC_I/II-like_Ag-recog"/>
</dbReference>
<comment type="similarity">
    <text evidence="3">Belongs to the MHC class I family.</text>
</comment>
<keyword evidence="5 11" id="KW-0812">Transmembrane</keyword>
<dbReference type="Proteomes" id="UP001488838">
    <property type="component" value="Unassembled WGS sequence"/>
</dbReference>
<dbReference type="GO" id="GO:0030670">
    <property type="term" value="C:phagocytic vesicle membrane"/>
    <property type="evidence" value="ECO:0007669"/>
    <property type="project" value="UniProtKB-ARBA"/>
</dbReference>
<feature type="transmembrane region" description="Helical" evidence="11">
    <location>
        <begin position="759"/>
        <end position="781"/>
    </location>
</feature>
<evidence type="ECO:0000256" key="10">
    <source>
        <dbReference type="SAM" id="MobiDB-lite"/>
    </source>
</evidence>
<organism evidence="13 14">
    <name type="scientific">Myodes glareolus</name>
    <name type="common">Bank vole</name>
    <name type="synonym">Clethrionomys glareolus</name>
    <dbReference type="NCBI Taxonomy" id="447135"/>
    <lineage>
        <taxon>Eukaryota</taxon>
        <taxon>Metazoa</taxon>
        <taxon>Chordata</taxon>
        <taxon>Craniata</taxon>
        <taxon>Vertebrata</taxon>
        <taxon>Euteleostomi</taxon>
        <taxon>Mammalia</taxon>
        <taxon>Eutheria</taxon>
        <taxon>Euarchontoglires</taxon>
        <taxon>Glires</taxon>
        <taxon>Rodentia</taxon>
        <taxon>Myomorpha</taxon>
        <taxon>Muroidea</taxon>
        <taxon>Cricetidae</taxon>
        <taxon>Arvicolinae</taxon>
        <taxon>Myodes</taxon>
    </lineage>
</organism>
<dbReference type="GO" id="GO:0042605">
    <property type="term" value="F:peptide antigen binding"/>
    <property type="evidence" value="ECO:0007669"/>
    <property type="project" value="TreeGrafter"/>
</dbReference>
<keyword evidence="9" id="KW-0325">Glycoprotein</keyword>
<name>A0AAW0H8S9_MYOGA</name>
<dbReference type="GO" id="GO:0042612">
    <property type="term" value="C:MHC class I protein complex"/>
    <property type="evidence" value="ECO:0007669"/>
    <property type="project" value="UniProtKB-KW"/>
</dbReference>
<dbReference type="FunFam" id="2.60.40.10:FF:000014">
    <property type="entry name" value="H-2 class I histocompatibility antigen, alpha chain"/>
    <property type="match status" value="2"/>
</dbReference>
<comment type="caution">
    <text evidence="13">The sequence shown here is derived from an EMBL/GenBank/DDBJ whole genome shotgun (WGS) entry which is preliminary data.</text>
</comment>
<dbReference type="Pfam" id="PF00129">
    <property type="entry name" value="MHC_I"/>
    <property type="match status" value="3"/>
</dbReference>
<dbReference type="InterPro" id="IPR007110">
    <property type="entry name" value="Ig-like_dom"/>
</dbReference>
<keyword evidence="6" id="KW-0391">Immunity</keyword>
<evidence type="ECO:0000256" key="8">
    <source>
        <dbReference type="ARBA" id="ARBA00023136"/>
    </source>
</evidence>
<evidence type="ECO:0000256" key="2">
    <source>
        <dbReference type="ARBA" id="ARBA00004479"/>
    </source>
</evidence>
<dbReference type="GO" id="GO:0005102">
    <property type="term" value="F:signaling receptor binding"/>
    <property type="evidence" value="ECO:0007669"/>
    <property type="project" value="TreeGrafter"/>
</dbReference>
<dbReference type="GO" id="GO:0001916">
    <property type="term" value="P:positive regulation of T cell mediated cytotoxicity"/>
    <property type="evidence" value="ECO:0007669"/>
    <property type="project" value="TreeGrafter"/>
</dbReference>
<protein>
    <recommendedName>
        <fullName evidence="12">Ig-like domain-containing protein</fullName>
    </recommendedName>
</protein>
<evidence type="ECO:0000259" key="12">
    <source>
        <dbReference type="PROSITE" id="PS50835"/>
    </source>
</evidence>
<dbReference type="GO" id="GO:0098553">
    <property type="term" value="C:lumenal side of endoplasmic reticulum membrane"/>
    <property type="evidence" value="ECO:0007669"/>
    <property type="project" value="UniProtKB-ARBA"/>
</dbReference>
<keyword evidence="7 11" id="KW-1133">Transmembrane helix</keyword>
<evidence type="ECO:0000256" key="3">
    <source>
        <dbReference type="ARBA" id="ARBA00006909"/>
    </source>
</evidence>
<dbReference type="Gene3D" id="3.30.500.10">
    <property type="entry name" value="MHC class I-like antigen recognition-like"/>
    <property type="match status" value="2"/>
</dbReference>
<evidence type="ECO:0000256" key="1">
    <source>
        <dbReference type="ARBA" id="ARBA00002297"/>
    </source>
</evidence>
<dbReference type="InterPro" id="IPR037055">
    <property type="entry name" value="MHC_I-like_Ag-recog_sf"/>
</dbReference>
<dbReference type="GO" id="GO:0002476">
    <property type="term" value="P:antigen processing and presentation of endogenous peptide antigen via MHC class Ib"/>
    <property type="evidence" value="ECO:0007669"/>
    <property type="project" value="TreeGrafter"/>
</dbReference>
<feature type="non-terminal residue" evidence="13">
    <location>
        <position position="1"/>
    </location>
</feature>
<sequence length="875" mass="98178">DKALDVSGSSSILFVEFWAGSQEGSPSTMGAGRSSVVNLQPSVATHNPIPSTERNKVSIPLTPRMGSSALSALLLTGAWALIQVRAGFHSLQFFATVVSQPGLGEPSFIFVGFVDDTQFLCYNNQGESQKMEPRALWVKQMGPEYWEQQTRTVKKIEKNSRVNLREAMGVYNHSEDGERFQGWDPGHDPSSSWMIPNSRVLRPGSGPGSHVFQCVSGCDVGPEGLFLHGYEQHAYDGRDYLALNRDLDSWIAGDSAAQISLRKWEEAGVAEQRRTYLKGECVDSLRTYLEIGKETLLEAGTGALRNLLHLFLDWGSRLLRREESGLGSDTVSLLCIWRGKSDPGLPDQTSDRETLPRGQPSLRMVAVARSQSLYCLNHPDFRAFQGVDYPRYLSLDYCMVLKSLHQPKFSPFPELSHKYYPPKAHVTHHPRPEGDSILRCWALGFYPSDITLIWQLDEVDQTQDMDLVETRPGGDGTFQKWAAVVVPSGEEQRYTCHVLHEALTQPLIVSFDSDKASQRVEPRVPFIVRDPEHLEELTRLGRDILILGRLELWTLFGYHSPRENESHTVQWLFGCDIGPDHRLLRGYKHVGYDGQDYISLTEDLRSWTAVDTKEAQITRRKWEATLVAKSWKSFLEGRCVVWLLKYLDKGKKILQRADPPKTNVTHHPRPEGGVTLKCWALSFYPADIMLTWQRDEEDLTQDMNLIETRPAGDGTFQKWAAVVVPSGEEQRYTCHVLHEGLPEPLILRWEPPPSPTTPIMGIIAGLILLGVLVAGAVAAIVMRKSTGIPYRDDDDDDDDNNNICPEAPPQLPTSGKFHPLQVFEKPRHTLSFQERFPWPCKPSCLPLAPGALSLLGIHCDPGAQVLSQRDVILGI</sequence>
<evidence type="ECO:0000313" key="13">
    <source>
        <dbReference type="EMBL" id="KAK7797783.1"/>
    </source>
</evidence>
<evidence type="ECO:0000256" key="4">
    <source>
        <dbReference type="ARBA" id="ARBA00022451"/>
    </source>
</evidence>
<feature type="non-terminal residue" evidence="13">
    <location>
        <position position="875"/>
    </location>
</feature>
<comment type="function">
    <text evidence="1">Involved in the presentation of foreign antigens to the immune system.</text>
</comment>
<dbReference type="GO" id="GO:0002486">
    <property type="term" value="P:antigen processing and presentation of endogenous peptide antigen via MHC class I via ER pathway, TAP-independent"/>
    <property type="evidence" value="ECO:0007669"/>
    <property type="project" value="TreeGrafter"/>
</dbReference>
<dbReference type="InterPro" id="IPR050208">
    <property type="entry name" value="MHC_class-I_related"/>
</dbReference>
<keyword evidence="4" id="KW-0490">MHC I</keyword>
<dbReference type="InterPro" id="IPR013783">
    <property type="entry name" value="Ig-like_fold"/>
</dbReference>
<evidence type="ECO:0000256" key="6">
    <source>
        <dbReference type="ARBA" id="ARBA00022859"/>
    </source>
</evidence>
<evidence type="ECO:0000256" key="11">
    <source>
        <dbReference type="SAM" id="Phobius"/>
    </source>
</evidence>
<evidence type="ECO:0000313" key="14">
    <source>
        <dbReference type="Proteomes" id="UP001488838"/>
    </source>
</evidence>
<dbReference type="CDD" id="cd07698">
    <property type="entry name" value="IgC1_MHC_I_alpha3"/>
    <property type="match status" value="2"/>
</dbReference>
<feature type="region of interest" description="Disordered" evidence="10">
    <location>
        <begin position="788"/>
        <end position="815"/>
    </location>
</feature>
<dbReference type="Pfam" id="PF07654">
    <property type="entry name" value="C1-set"/>
    <property type="match status" value="2"/>
</dbReference>
<evidence type="ECO:0000256" key="9">
    <source>
        <dbReference type="ARBA" id="ARBA00023180"/>
    </source>
</evidence>
<proteinExistence type="inferred from homology"/>
<dbReference type="PANTHER" id="PTHR16675">
    <property type="entry name" value="MHC CLASS I-RELATED"/>
    <property type="match status" value="1"/>
</dbReference>
<dbReference type="InterPro" id="IPR003597">
    <property type="entry name" value="Ig_C1-set"/>
</dbReference>
<dbReference type="InterPro" id="IPR011161">
    <property type="entry name" value="MHC_I-like_Ag-recog"/>
</dbReference>
<dbReference type="Gene3D" id="2.60.40.10">
    <property type="entry name" value="Immunoglobulins"/>
    <property type="match status" value="2"/>
</dbReference>
<keyword evidence="8 11" id="KW-0472">Membrane</keyword>
<feature type="domain" description="Ig-like" evidence="12">
    <location>
        <begin position="407"/>
        <end position="510"/>
    </location>
</feature>
<dbReference type="InterPro" id="IPR036179">
    <property type="entry name" value="Ig-like_dom_sf"/>
</dbReference>
<dbReference type="PROSITE" id="PS50835">
    <property type="entry name" value="IG_LIKE"/>
    <property type="match status" value="2"/>
</dbReference>
<keyword evidence="14" id="KW-1185">Reference proteome</keyword>
<dbReference type="PANTHER" id="PTHR16675:SF243">
    <property type="entry name" value="H-2 CLASS I HISTOCOMPATIBILITY ANTIGEN, TLA(B) ALPHA CHAIN-RELATED"/>
    <property type="match status" value="1"/>
</dbReference>
<gene>
    <name evidence="13" type="ORF">U0070_011213</name>
</gene>
<evidence type="ECO:0000256" key="7">
    <source>
        <dbReference type="ARBA" id="ARBA00022989"/>
    </source>
</evidence>
<dbReference type="AlphaFoldDB" id="A0AAW0H8S9"/>
<dbReference type="SUPFAM" id="SSF54452">
    <property type="entry name" value="MHC antigen-recognition domain"/>
    <property type="match status" value="2"/>
</dbReference>
<feature type="domain" description="Ig-like" evidence="12">
    <location>
        <begin position="660"/>
        <end position="738"/>
    </location>
</feature>